<protein>
    <recommendedName>
        <fullName evidence="5 14">Pectinesterase</fullName>
        <ecNumber evidence="5 14">3.1.1.11</ecNumber>
    </recommendedName>
</protein>
<evidence type="ECO:0000256" key="5">
    <source>
        <dbReference type="ARBA" id="ARBA00013229"/>
    </source>
</evidence>
<sequence length="540" mass="59410">MVVGVAVGVGRGNSSSSGTGSSSGEISTSTKMIKTICQPTDYKQACEDSLNSAHPNTSDPKELIRIGFQVTVKSINEAIENSTTLKELAKDKRTSGALAVCKDLMNDAIDDLQKSFDHLGDFDITKLDDYVEDLKVWLSASYTYEETCIDAFENTTGDAGERMKKILETSRHLTANALSMVDGLASMLKDLSIPNMSRRLLSEDEMPSWVHPGRRSLLQATPANIKADLIIAKDGSGKYKTFSEAMKDIPIKSQKTFVIYLKAGVYEETVLFNKSMTNIMLIGDGPTKSKITFNKNFIDGTNTVNTSTVTVQGANFMAKNIGFENSAGAAKHQAVALRVAADMAIFYNCQMDGYQDTLYTHTGRQFYRDCLVSGTIDFIFGNGVVVFQNCKMVVRKPLENQQCLVTAHGRALQTDPTGLVLQNCVISGDPAYIPVKDQNKAYLGRPWKTYARTIIMQSQIDDIIAPEGWFPWMGTFALDTCFYAEYQNRGAGAATTKRVTWRGIKHITPDHIVDFTPARFIAGDLWVKPTGVPYVSGMMT</sequence>
<evidence type="ECO:0000256" key="7">
    <source>
        <dbReference type="ARBA" id="ARBA00022801"/>
    </source>
</evidence>
<evidence type="ECO:0000313" key="18">
    <source>
        <dbReference type="Proteomes" id="UP000187406"/>
    </source>
</evidence>
<dbReference type="Gene3D" id="2.160.20.10">
    <property type="entry name" value="Single-stranded right-handed beta-helix, Pectin lyase-like"/>
    <property type="match status" value="1"/>
</dbReference>
<dbReference type="OrthoDB" id="2019149at2759"/>
<evidence type="ECO:0000256" key="14">
    <source>
        <dbReference type="RuleBase" id="RU000589"/>
    </source>
</evidence>
<dbReference type="InterPro" id="IPR006501">
    <property type="entry name" value="Pectinesterase_inhib_dom"/>
</dbReference>
<evidence type="ECO:0000256" key="8">
    <source>
        <dbReference type="ARBA" id="ARBA00023085"/>
    </source>
</evidence>
<dbReference type="EC" id="3.1.1.11" evidence="5 14"/>
<gene>
    <name evidence="17" type="ORF">CFOL_v3_07677</name>
</gene>
<dbReference type="SMART" id="SM00856">
    <property type="entry name" value="PMEI"/>
    <property type="match status" value="1"/>
</dbReference>
<dbReference type="GO" id="GO:0030599">
    <property type="term" value="F:pectinesterase activity"/>
    <property type="evidence" value="ECO:0007669"/>
    <property type="project" value="UniProtKB-UniRule"/>
</dbReference>
<evidence type="ECO:0000256" key="10">
    <source>
        <dbReference type="ARBA" id="ARBA00023180"/>
    </source>
</evidence>
<dbReference type="Pfam" id="PF01095">
    <property type="entry name" value="Pectinesterase"/>
    <property type="match status" value="1"/>
</dbReference>
<feature type="region of interest" description="Disordered" evidence="15">
    <location>
        <begin position="1"/>
        <end position="27"/>
    </location>
</feature>
<comment type="subcellular location">
    <subcellularLocation>
        <location evidence="1">Secreted</location>
        <location evidence="1">Cell wall</location>
    </subcellularLocation>
</comment>
<dbReference type="STRING" id="3775.A0A1Q3B8A6"/>
<dbReference type="EMBL" id="BDDD01000336">
    <property type="protein sequence ID" value="GAV64159.1"/>
    <property type="molecule type" value="Genomic_DNA"/>
</dbReference>
<comment type="catalytic activity">
    <reaction evidence="11 14">
        <text>[(1-&gt;4)-alpha-D-galacturonosyl methyl ester](n) + n H2O = [(1-&gt;4)-alpha-D-galacturonosyl](n) + n methanol + n H(+)</text>
        <dbReference type="Rhea" id="RHEA:22380"/>
        <dbReference type="Rhea" id="RHEA-COMP:14570"/>
        <dbReference type="Rhea" id="RHEA-COMP:14573"/>
        <dbReference type="ChEBI" id="CHEBI:15377"/>
        <dbReference type="ChEBI" id="CHEBI:15378"/>
        <dbReference type="ChEBI" id="CHEBI:17790"/>
        <dbReference type="ChEBI" id="CHEBI:140522"/>
        <dbReference type="ChEBI" id="CHEBI:140523"/>
        <dbReference type="EC" id="3.1.1.11"/>
    </reaction>
</comment>
<keyword evidence="7 14" id="KW-0378">Hydrolase</keyword>
<keyword evidence="8 14" id="KW-0063">Aspartyl esterase</keyword>
<dbReference type="Gene3D" id="1.20.140.40">
    <property type="entry name" value="Invertase/pectin methylesterase inhibitor family protein"/>
    <property type="match status" value="1"/>
</dbReference>
<dbReference type="GO" id="GO:0004857">
    <property type="term" value="F:enzyme inhibitor activity"/>
    <property type="evidence" value="ECO:0007669"/>
    <property type="project" value="InterPro"/>
</dbReference>
<dbReference type="GO" id="GO:0045490">
    <property type="term" value="P:pectin catabolic process"/>
    <property type="evidence" value="ECO:0007669"/>
    <property type="project" value="UniProtKB-UniRule"/>
</dbReference>
<keyword evidence="9" id="KW-1015">Disulfide bond</keyword>
<dbReference type="NCBIfam" id="TIGR01614">
    <property type="entry name" value="PME_inhib"/>
    <property type="match status" value="1"/>
</dbReference>
<dbReference type="InterPro" id="IPR012334">
    <property type="entry name" value="Pectin_lyas_fold"/>
</dbReference>
<evidence type="ECO:0000313" key="17">
    <source>
        <dbReference type="EMBL" id="GAV64159.1"/>
    </source>
</evidence>
<evidence type="ECO:0000256" key="4">
    <source>
        <dbReference type="ARBA" id="ARBA00007786"/>
    </source>
</evidence>
<dbReference type="PANTHER" id="PTHR31707">
    <property type="entry name" value="PECTINESTERASE"/>
    <property type="match status" value="1"/>
</dbReference>
<dbReference type="InParanoid" id="A0A1Q3B8A6"/>
<evidence type="ECO:0000256" key="2">
    <source>
        <dbReference type="ARBA" id="ARBA00005184"/>
    </source>
</evidence>
<organism evidence="17 18">
    <name type="scientific">Cephalotus follicularis</name>
    <name type="common">Albany pitcher plant</name>
    <dbReference type="NCBI Taxonomy" id="3775"/>
    <lineage>
        <taxon>Eukaryota</taxon>
        <taxon>Viridiplantae</taxon>
        <taxon>Streptophyta</taxon>
        <taxon>Embryophyta</taxon>
        <taxon>Tracheophyta</taxon>
        <taxon>Spermatophyta</taxon>
        <taxon>Magnoliopsida</taxon>
        <taxon>eudicotyledons</taxon>
        <taxon>Gunneridae</taxon>
        <taxon>Pentapetalae</taxon>
        <taxon>rosids</taxon>
        <taxon>fabids</taxon>
        <taxon>Oxalidales</taxon>
        <taxon>Cephalotaceae</taxon>
        <taxon>Cephalotus</taxon>
    </lineage>
</organism>
<reference evidence="18" key="1">
    <citation type="submission" date="2016-04" db="EMBL/GenBank/DDBJ databases">
        <title>Cephalotus genome sequencing.</title>
        <authorList>
            <person name="Fukushima K."/>
            <person name="Hasebe M."/>
            <person name="Fang X."/>
        </authorList>
    </citation>
    <scope>NUCLEOTIDE SEQUENCE [LARGE SCALE GENOMIC DNA]</scope>
    <source>
        <strain evidence="18">cv. St1</strain>
    </source>
</reference>
<evidence type="ECO:0000256" key="6">
    <source>
        <dbReference type="ARBA" id="ARBA00022512"/>
    </source>
</evidence>
<keyword evidence="6" id="KW-0134">Cell wall</keyword>
<keyword evidence="10" id="KW-0325">Glycoprotein</keyword>
<feature type="active site" evidence="13">
    <location>
        <position position="377"/>
    </location>
</feature>
<accession>A0A1Q3B8A6</accession>
<evidence type="ECO:0000256" key="11">
    <source>
        <dbReference type="ARBA" id="ARBA00047928"/>
    </source>
</evidence>
<keyword evidence="18" id="KW-1185">Reference proteome</keyword>
<feature type="domain" description="Pectinesterase inhibitor" evidence="16">
    <location>
        <begin position="28"/>
        <end position="180"/>
    </location>
</feature>
<dbReference type="UniPathway" id="UPA00545">
    <property type="reaction ID" value="UER00823"/>
</dbReference>
<dbReference type="Pfam" id="PF04043">
    <property type="entry name" value="PMEI"/>
    <property type="match status" value="1"/>
</dbReference>
<comment type="similarity">
    <text evidence="4">In the C-terminal section; belongs to the pectinesterase family.</text>
</comment>
<dbReference type="FunFam" id="2.160.20.10:FF:000001">
    <property type="entry name" value="Pectinesterase"/>
    <property type="match status" value="1"/>
</dbReference>
<comment type="function">
    <text evidence="12">Acts in the modification of cell walls via demethylesterification of cell wall pectin.</text>
</comment>
<dbReference type="SUPFAM" id="SSF51126">
    <property type="entry name" value="Pectin lyase-like"/>
    <property type="match status" value="1"/>
</dbReference>
<evidence type="ECO:0000256" key="13">
    <source>
        <dbReference type="PROSITE-ProRule" id="PRU10040"/>
    </source>
</evidence>
<dbReference type="Proteomes" id="UP000187406">
    <property type="component" value="Unassembled WGS sequence"/>
</dbReference>
<evidence type="ECO:0000256" key="1">
    <source>
        <dbReference type="ARBA" id="ARBA00004191"/>
    </source>
</evidence>
<comment type="pathway">
    <text evidence="2 14">Glycan metabolism; pectin degradation; 2-dehydro-3-deoxy-D-gluconate from pectin: step 1/5.</text>
</comment>
<keyword evidence="6" id="KW-0964">Secreted</keyword>
<evidence type="ECO:0000256" key="15">
    <source>
        <dbReference type="SAM" id="MobiDB-lite"/>
    </source>
</evidence>
<dbReference type="PROSITE" id="PS00503">
    <property type="entry name" value="PECTINESTERASE_2"/>
    <property type="match status" value="1"/>
</dbReference>
<name>A0A1Q3B8A6_CEPFO</name>
<dbReference type="GO" id="GO:0042545">
    <property type="term" value="P:cell wall modification"/>
    <property type="evidence" value="ECO:0007669"/>
    <property type="project" value="UniProtKB-UniRule"/>
</dbReference>
<feature type="non-terminal residue" evidence="17">
    <location>
        <position position="540"/>
    </location>
</feature>
<dbReference type="InterPro" id="IPR011050">
    <property type="entry name" value="Pectin_lyase_fold/virulence"/>
</dbReference>
<dbReference type="AlphaFoldDB" id="A0A1Q3B8A6"/>
<dbReference type="InterPro" id="IPR033131">
    <property type="entry name" value="Pectinesterase_Asp_AS"/>
</dbReference>
<dbReference type="InterPro" id="IPR035513">
    <property type="entry name" value="Invertase/methylesterase_inhib"/>
</dbReference>
<evidence type="ECO:0000256" key="12">
    <source>
        <dbReference type="ARBA" id="ARBA00057335"/>
    </source>
</evidence>
<evidence type="ECO:0000256" key="3">
    <source>
        <dbReference type="ARBA" id="ARBA00006027"/>
    </source>
</evidence>
<dbReference type="InterPro" id="IPR000070">
    <property type="entry name" value="Pectinesterase_cat"/>
</dbReference>
<comment type="caution">
    <text evidence="17">The sequence shown here is derived from an EMBL/GenBank/DDBJ whole genome shotgun (WGS) entry which is preliminary data.</text>
</comment>
<dbReference type="FunCoup" id="A0A1Q3B8A6">
    <property type="interactions" value="112"/>
</dbReference>
<dbReference type="CDD" id="cd15798">
    <property type="entry name" value="PMEI-like_3"/>
    <property type="match status" value="1"/>
</dbReference>
<comment type="similarity">
    <text evidence="3">In the N-terminal section; belongs to the PMEI family.</text>
</comment>
<proteinExistence type="inferred from homology"/>
<dbReference type="SUPFAM" id="SSF101148">
    <property type="entry name" value="Plant invertase/pectin methylesterase inhibitor"/>
    <property type="match status" value="1"/>
</dbReference>
<dbReference type="FunFam" id="1.20.140.40:FF:000001">
    <property type="entry name" value="Pectinesterase"/>
    <property type="match status" value="1"/>
</dbReference>
<evidence type="ECO:0000256" key="9">
    <source>
        <dbReference type="ARBA" id="ARBA00023157"/>
    </source>
</evidence>
<evidence type="ECO:0000259" key="16">
    <source>
        <dbReference type="SMART" id="SM00856"/>
    </source>
</evidence>